<dbReference type="SUPFAM" id="SSF143447">
    <property type="entry name" value="AMMECR1-like"/>
    <property type="match status" value="1"/>
</dbReference>
<evidence type="ECO:0000313" key="2">
    <source>
        <dbReference type="EMBL" id="MBF6056722.1"/>
    </source>
</evidence>
<dbReference type="Pfam" id="PF01871">
    <property type="entry name" value="AMMECR1"/>
    <property type="match status" value="1"/>
</dbReference>
<dbReference type="InterPro" id="IPR027485">
    <property type="entry name" value="AMMECR1_N"/>
</dbReference>
<comment type="caution">
    <text evidence="2">The sequence shown here is derived from an EMBL/GenBank/DDBJ whole genome shotgun (WGS) entry which is preliminary data.</text>
</comment>
<dbReference type="Proteomes" id="UP001193680">
    <property type="component" value="Unassembled WGS sequence"/>
</dbReference>
<dbReference type="InterPro" id="IPR036071">
    <property type="entry name" value="AMMECR1_dom_sf"/>
</dbReference>
<keyword evidence="3" id="KW-1185">Reference proteome</keyword>
<dbReference type="PANTHER" id="PTHR13016:SF0">
    <property type="entry name" value="AMME SYNDROME CANDIDATE GENE 1 PROTEIN"/>
    <property type="match status" value="1"/>
</dbReference>
<name>A0ABS0BS46_9GAMM</name>
<reference evidence="2 3" key="1">
    <citation type="submission" date="2020-11" db="EMBL/GenBank/DDBJ databases">
        <title>Sulfur oxidizing isolate from Hospital Hole Sinkhole.</title>
        <authorList>
            <person name="Scott K.M."/>
        </authorList>
    </citation>
    <scope>NUCLEOTIDE SEQUENCE [LARGE SCALE GENOMIC DNA]</scope>
    <source>
        <strain evidence="2 3">HH1</strain>
    </source>
</reference>
<dbReference type="EMBL" id="JACBGI020000001">
    <property type="protein sequence ID" value="MBF6056722.1"/>
    <property type="molecule type" value="Genomic_DNA"/>
</dbReference>
<dbReference type="Gene3D" id="3.30.700.20">
    <property type="entry name" value="Hypothetical protein ph0010, domain 1"/>
    <property type="match status" value="1"/>
</dbReference>
<accession>A0ABS0BS46</accession>
<dbReference type="RefSeq" id="WP_194947095.1">
    <property type="nucleotide sequence ID" value="NZ_JACBGI020000001.1"/>
</dbReference>
<organism evidence="2 3">
    <name type="scientific">Thiomicrorhabdus heinhorstiae</name>
    <dbReference type="NCBI Taxonomy" id="2748010"/>
    <lineage>
        <taxon>Bacteria</taxon>
        <taxon>Pseudomonadati</taxon>
        <taxon>Pseudomonadota</taxon>
        <taxon>Gammaproteobacteria</taxon>
        <taxon>Thiotrichales</taxon>
        <taxon>Piscirickettsiaceae</taxon>
        <taxon>Thiomicrorhabdus</taxon>
    </lineage>
</organism>
<proteinExistence type="predicted"/>
<evidence type="ECO:0000259" key="1">
    <source>
        <dbReference type="PROSITE" id="PS51112"/>
    </source>
</evidence>
<dbReference type="InterPro" id="IPR027623">
    <property type="entry name" value="AmmeMemoSam_A"/>
</dbReference>
<dbReference type="NCBIfam" id="TIGR04335">
    <property type="entry name" value="AmmeMemoSam_A"/>
    <property type="match status" value="1"/>
</dbReference>
<protein>
    <submittedName>
        <fullName evidence="2">AmmeMemoRadiSam system protein A</fullName>
    </submittedName>
</protein>
<sequence>MKLDKQQQRNLLSIAKQSINQAWQLEPQSEFSRFAGKYLGDQSLKEDGASFVTLDKAGQLRGCIGSLEAVRPLAEDVFRNAFSAAFHDPRFSPLEAHETGQIKIEISTLSVPQAIEGCDNKQTLLQQLRPFEDGLILTDGFKRATFLPSVWEQLPEKNEFVDYLMRKGGMYAWSDSMRCERYTTFKFSADWEQIET</sequence>
<gene>
    <name evidence="2" type="primary">amrA</name>
    <name evidence="2" type="ORF">H8792_000025</name>
</gene>
<feature type="domain" description="AMMECR1" evidence="1">
    <location>
        <begin position="6"/>
        <end position="196"/>
    </location>
</feature>
<dbReference type="Gene3D" id="3.30.1490.150">
    <property type="entry name" value="Hypothetical protein ph0010, domain 2"/>
    <property type="match status" value="1"/>
</dbReference>
<dbReference type="PANTHER" id="PTHR13016">
    <property type="entry name" value="AMMECR1 HOMOLOG"/>
    <property type="match status" value="1"/>
</dbReference>
<dbReference type="PROSITE" id="PS51112">
    <property type="entry name" value="AMMECR1"/>
    <property type="match status" value="1"/>
</dbReference>
<dbReference type="InterPro" id="IPR023473">
    <property type="entry name" value="AMMECR1"/>
</dbReference>
<evidence type="ECO:0000313" key="3">
    <source>
        <dbReference type="Proteomes" id="UP001193680"/>
    </source>
</evidence>
<dbReference type="InterPro" id="IPR002733">
    <property type="entry name" value="AMMECR1_domain"/>
</dbReference>